<gene>
    <name evidence="2" type="ORF">GA0061102_10765</name>
</gene>
<evidence type="ECO:0000313" key="3">
    <source>
        <dbReference type="Proteomes" id="UP000199435"/>
    </source>
</evidence>
<dbReference type="Gene3D" id="3.40.710.10">
    <property type="entry name" value="DD-peptidase/beta-lactamase superfamily"/>
    <property type="match status" value="1"/>
</dbReference>
<proteinExistence type="predicted"/>
<dbReference type="PANTHER" id="PTHR43283:SF7">
    <property type="entry name" value="BETA-LACTAMASE-RELATED DOMAIN-CONTAINING PROTEIN"/>
    <property type="match status" value="1"/>
</dbReference>
<dbReference type="PANTHER" id="PTHR43283">
    <property type="entry name" value="BETA-LACTAMASE-RELATED"/>
    <property type="match status" value="1"/>
</dbReference>
<evidence type="ECO:0000313" key="2">
    <source>
        <dbReference type="EMBL" id="SCB49575.1"/>
    </source>
</evidence>
<dbReference type="InterPro" id="IPR001466">
    <property type="entry name" value="Beta-lactam-related"/>
</dbReference>
<dbReference type="EMBL" id="FMAH01000076">
    <property type="protein sequence ID" value="SCB49575.1"/>
    <property type="molecule type" value="Genomic_DNA"/>
</dbReference>
<dbReference type="RefSeq" id="WP_092856470.1">
    <property type="nucleotide sequence ID" value="NZ_FMAH01000076.1"/>
</dbReference>
<reference evidence="3" key="1">
    <citation type="submission" date="2016-08" db="EMBL/GenBank/DDBJ databases">
        <authorList>
            <person name="Varghese N."/>
            <person name="Submissions Spin"/>
        </authorList>
    </citation>
    <scope>NUCLEOTIDE SEQUENCE [LARGE SCALE GENOMIC DNA]</scope>
    <source>
        <strain evidence="3">HAMBI 2971</strain>
    </source>
</reference>
<dbReference type="OrthoDB" id="9814204at2"/>
<keyword evidence="3" id="KW-1185">Reference proteome</keyword>
<name>A0A1C3XBN2_9HYPH</name>
<dbReference type="STRING" id="411945.GA0061102_10765"/>
<accession>A0A1C3XBN2</accession>
<dbReference type="Proteomes" id="UP000199435">
    <property type="component" value="Unassembled WGS sequence"/>
</dbReference>
<sequence>MSNLELGASLYLDGRASDPRQWGWMVGAPPPANRHVSFADGTFRDFPQNRWSLSHMRELMPTVNIWRGPVAPSPFTRDDQSIEIGALEFSDAGGKIRRFDEALSETYVDGIMVLHRGRILFERYFGALEPHLPHSTMSITKSYAGTLATALVHEGVLDGDKLVPYYIPELRGTAWDQAKLRHVMDMQTGLAFSEDYTDNRSDGQAFERAGGLRAWPIGEAGPRTMCDYLLTFRQNGAHGKMFAYKSPNAAVMAWVMSRVTGLSLAQLLQQRLWGPLCCEENGEMIVDPDGTPMAGGGLNASLRDLARFGELMRLEGAWNGQQLIPTSAVHDIRAGGDRERFDNALYPGYSYRSMWWITHDELDAYEARGAHGQLLYIAPKAEMVVACYSSQPTEMYDFCAAILTPQMLALGRMLRA</sequence>
<feature type="domain" description="Beta-lactamase-related" evidence="1">
    <location>
        <begin position="111"/>
        <end position="394"/>
    </location>
</feature>
<protein>
    <recommendedName>
        <fullName evidence="1">Beta-lactamase-related domain-containing protein</fullName>
    </recommendedName>
</protein>
<dbReference type="Pfam" id="PF00144">
    <property type="entry name" value="Beta-lactamase"/>
    <property type="match status" value="1"/>
</dbReference>
<dbReference type="InterPro" id="IPR050789">
    <property type="entry name" value="Diverse_Enzym_Activities"/>
</dbReference>
<evidence type="ECO:0000259" key="1">
    <source>
        <dbReference type="Pfam" id="PF00144"/>
    </source>
</evidence>
<organism evidence="2 3">
    <name type="scientific">Rhizobium miluonense</name>
    <dbReference type="NCBI Taxonomy" id="411945"/>
    <lineage>
        <taxon>Bacteria</taxon>
        <taxon>Pseudomonadati</taxon>
        <taxon>Pseudomonadota</taxon>
        <taxon>Alphaproteobacteria</taxon>
        <taxon>Hyphomicrobiales</taxon>
        <taxon>Rhizobiaceae</taxon>
        <taxon>Rhizobium/Agrobacterium group</taxon>
        <taxon>Rhizobium</taxon>
    </lineage>
</organism>
<dbReference type="SUPFAM" id="SSF56601">
    <property type="entry name" value="beta-lactamase/transpeptidase-like"/>
    <property type="match status" value="1"/>
</dbReference>
<dbReference type="AlphaFoldDB" id="A0A1C3XBN2"/>
<dbReference type="InterPro" id="IPR012338">
    <property type="entry name" value="Beta-lactam/transpept-like"/>
</dbReference>